<sequence length="420" mass="48647">MCHNIQMAGPHTITKHNLARKNTSVRLQRRRNPQVEIQNKEPYVEGKYFIYKRYESSATSVLFLQSEQGKKCFFCAKTWLPCTNEVYLTNTLDKRRQYTIEGLAYNRQFAHNIYLGIAPITQQDNKTITLGKLIKHPDSTNIDLSAEYVTIMKELKQSSRLDLQLQRRNSETNIGLQRLAIQIARMHKGLTTPLQNQNILETTKKKWHLNQQCLHRAIKKSFPPFLAILLYYIFYILMSFMHKTCSKDIQQRQGKVKRCHGDLKTNNIWIVGKQFNALDCVDFQPDFCNIDTLSDVAMLTMDLEVQLSQQSNLSKREVRSLLNTFIEVYLNAMGENNAPSRLLLEYYLTEKAIVCAYMCILFDSEYDANLLEQGKKYLKTALSHAGLLFICIAKKPLKQLASITWFNILNKSLAHSAHMS</sequence>
<evidence type="ECO:0000313" key="3">
    <source>
        <dbReference type="Proteomes" id="UP000654345"/>
    </source>
</evidence>
<keyword evidence="1" id="KW-0812">Transmembrane</keyword>
<dbReference type="InterPro" id="IPR011009">
    <property type="entry name" value="Kinase-like_dom_sf"/>
</dbReference>
<reference evidence="2 3" key="1">
    <citation type="journal article" date="2021" name="Int. J. Syst. Evol. Microbiol.">
        <title>Reticulibacter mediterranei gen. nov., sp. nov., within the new family Reticulibacteraceae fam. nov., and Ktedonospora formicarum gen. nov., sp. nov., Ktedonobacter robiniae sp. nov., Dictyobacter formicarum sp. nov. and Dictyobacter arantiisoli sp. nov., belonging to the class Ktedonobacteria.</title>
        <authorList>
            <person name="Yabe S."/>
            <person name="Zheng Y."/>
            <person name="Wang C.M."/>
            <person name="Sakai Y."/>
            <person name="Abe K."/>
            <person name="Yokota A."/>
            <person name="Donadio S."/>
            <person name="Cavaletti L."/>
            <person name="Monciardini P."/>
        </authorList>
    </citation>
    <scope>NUCLEOTIDE SEQUENCE [LARGE SCALE GENOMIC DNA]</scope>
    <source>
        <strain evidence="2 3">SOSP1-30</strain>
    </source>
</reference>
<accession>A0ABQ3UIW4</accession>
<comment type="caution">
    <text evidence="2">The sequence shown here is derived from an EMBL/GenBank/DDBJ whole genome shotgun (WGS) entry which is preliminary data.</text>
</comment>
<keyword evidence="1" id="KW-1133">Transmembrane helix</keyword>
<evidence type="ECO:0000313" key="2">
    <source>
        <dbReference type="EMBL" id="GHO52672.1"/>
    </source>
</evidence>
<organism evidence="2 3">
    <name type="scientific">Ktedonobacter robiniae</name>
    <dbReference type="NCBI Taxonomy" id="2778365"/>
    <lineage>
        <taxon>Bacteria</taxon>
        <taxon>Bacillati</taxon>
        <taxon>Chloroflexota</taxon>
        <taxon>Ktedonobacteria</taxon>
        <taxon>Ktedonobacterales</taxon>
        <taxon>Ktedonobacteraceae</taxon>
        <taxon>Ktedonobacter</taxon>
    </lineage>
</organism>
<proteinExistence type="predicted"/>
<dbReference type="SUPFAM" id="SSF56112">
    <property type="entry name" value="Protein kinase-like (PK-like)"/>
    <property type="match status" value="1"/>
</dbReference>
<evidence type="ECO:0008006" key="4">
    <source>
        <dbReference type="Google" id="ProtNLM"/>
    </source>
</evidence>
<keyword evidence="1" id="KW-0472">Membrane</keyword>
<keyword evidence="3" id="KW-1185">Reference proteome</keyword>
<protein>
    <recommendedName>
        <fullName evidence="4">Aminoglycoside phosphotransferase domain-containing protein</fullName>
    </recommendedName>
</protein>
<evidence type="ECO:0000256" key="1">
    <source>
        <dbReference type="SAM" id="Phobius"/>
    </source>
</evidence>
<dbReference type="EMBL" id="BNJG01000001">
    <property type="protein sequence ID" value="GHO52672.1"/>
    <property type="molecule type" value="Genomic_DNA"/>
</dbReference>
<dbReference type="Proteomes" id="UP000654345">
    <property type="component" value="Unassembled WGS sequence"/>
</dbReference>
<feature type="transmembrane region" description="Helical" evidence="1">
    <location>
        <begin position="222"/>
        <end position="242"/>
    </location>
</feature>
<gene>
    <name evidence="2" type="ORF">KSB_11470</name>
</gene>
<name>A0ABQ3UIW4_9CHLR</name>